<dbReference type="Proteomes" id="UP000429211">
    <property type="component" value="Unassembled WGS sequence"/>
</dbReference>
<dbReference type="EMBL" id="WDPD01000013">
    <property type="protein sequence ID" value="KAB7459572.1"/>
    <property type="molecule type" value="Genomic_DNA"/>
</dbReference>
<reference evidence="1 3" key="1">
    <citation type="journal article" date="2019" name="Nat. Med.">
        <title>A library of human gut bacterial isolates paired with longitudinal multiomics data enables mechanistic microbiome research.</title>
        <authorList>
            <person name="Poyet M."/>
            <person name="Groussin M."/>
            <person name="Gibbons S.M."/>
            <person name="Avila-Pacheco J."/>
            <person name="Jiang X."/>
            <person name="Kearney S.M."/>
            <person name="Perrotta A.R."/>
            <person name="Berdy B."/>
            <person name="Zhao S."/>
            <person name="Lieberman T.D."/>
            <person name="Swanson P.K."/>
            <person name="Smith M."/>
            <person name="Roesemann S."/>
            <person name="Alexander J.E."/>
            <person name="Rich S.A."/>
            <person name="Livny J."/>
            <person name="Vlamakis H."/>
            <person name="Clish C."/>
            <person name="Bullock K."/>
            <person name="Deik A."/>
            <person name="Scott J."/>
            <person name="Pierce K.A."/>
            <person name="Xavier R.J."/>
            <person name="Alm E.J."/>
        </authorList>
    </citation>
    <scope>NUCLEOTIDE SEQUENCE [LARGE SCALE GENOMIC DNA]</scope>
    <source>
        <strain evidence="1 3">BIOML-A2</strain>
    </source>
</reference>
<sequence length="208" mass="23512">MTELSLKLRYMVIDPCDRGPLHLPMPDGWLDLQDGRLAGTVCDWLARLAWDGWRIDEYGGIRARDVFGLDVEEPEHGDGGWMDAWMSIVSTDPDAPRPEDRTDVDAGTVAGEAYMRIRKAVNLLLLVRDTADGRRIDRDSIPCDTAIHLPDVRRSLSRLREELGSFPGYRLVLFDYEDGFTVNDAWLAAMIDGCDRINEHVHAYARPA</sequence>
<dbReference type="RefSeq" id="WP_081724106.1">
    <property type="nucleotide sequence ID" value="NZ_CACRSP010000014.1"/>
</dbReference>
<name>A0A6N2URL3_9BIFI</name>
<evidence type="ECO:0000313" key="1">
    <source>
        <dbReference type="EMBL" id="KAB7459572.1"/>
    </source>
</evidence>
<evidence type="ECO:0000313" key="3">
    <source>
        <dbReference type="Proteomes" id="UP000429211"/>
    </source>
</evidence>
<accession>A0A6N2URL3</accession>
<reference evidence="2" key="2">
    <citation type="submission" date="2019-11" db="EMBL/GenBank/DDBJ databases">
        <authorList>
            <person name="Feng L."/>
        </authorList>
    </citation>
    <scope>NUCLEOTIDE SEQUENCE</scope>
    <source>
        <strain evidence="2">BdentiumLFYP24</strain>
    </source>
</reference>
<gene>
    <name evidence="2" type="ORF">BDLFYP24_00459</name>
    <name evidence="1" type="ORF">GBB04_09700</name>
</gene>
<evidence type="ECO:0000313" key="2">
    <source>
        <dbReference type="EMBL" id="VYT18861.1"/>
    </source>
</evidence>
<dbReference type="EMBL" id="CACRSP010000014">
    <property type="protein sequence ID" value="VYT18861.1"/>
    <property type="molecule type" value="Genomic_DNA"/>
</dbReference>
<organism evidence="2">
    <name type="scientific">Bifidobacterium dentium</name>
    <dbReference type="NCBI Taxonomy" id="1689"/>
    <lineage>
        <taxon>Bacteria</taxon>
        <taxon>Bacillati</taxon>
        <taxon>Actinomycetota</taxon>
        <taxon>Actinomycetes</taxon>
        <taxon>Bifidobacteriales</taxon>
        <taxon>Bifidobacteriaceae</taxon>
        <taxon>Bifidobacterium</taxon>
    </lineage>
</organism>
<proteinExistence type="predicted"/>
<dbReference type="AlphaFoldDB" id="A0A6N2URL3"/>
<protein>
    <submittedName>
        <fullName evidence="2">Uncharacterized protein</fullName>
    </submittedName>
</protein>